<comment type="caution">
    <text evidence="2">The sequence shown here is derived from an EMBL/GenBank/DDBJ whole genome shotgun (WGS) entry which is preliminary data.</text>
</comment>
<feature type="region of interest" description="Disordered" evidence="1">
    <location>
        <begin position="1"/>
        <end position="22"/>
    </location>
</feature>
<feature type="non-terminal residue" evidence="2">
    <location>
        <position position="1"/>
    </location>
</feature>
<evidence type="ECO:0008006" key="4">
    <source>
        <dbReference type="Google" id="ProtNLM"/>
    </source>
</evidence>
<accession>A0ABN9PA29</accession>
<dbReference type="Proteomes" id="UP001189429">
    <property type="component" value="Unassembled WGS sequence"/>
</dbReference>
<protein>
    <recommendedName>
        <fullName evidence="4">Protein kinase A anchor protein nuclear localisation signal domain-containing protein</fullName>
    </recommendedName>
</protein>
<name>A0ABN9PA29_9DINO</name>
<evidence type="ECO:0000256" key="1">
    <source>
        <dbReference type="SAM" id="MobiDB-lite"/>
    </source>
</evidence>
<proteinExistence type="predicted"/>
<gene>
    <name evidence="2" type="ORF">PCOR1329_LOCUS551</name>
</gene>
<sequence>TSPPEPGLAVDHPAVFPSPPAQTAGPDIRPCARPVCSWLAARFLRARLDAGSILFAADAAHVSFAYSCCSPRGREACALWGGAVGSFQFPDVRIRLHDRVVCVHDPKDGIPSVYLALVADHESQLRLFGAVRSFERALGGAERREGLFHMTLMVVSEASWNSSLQAAADSEWARLNAGVGDFVLSRAALDTSEIDPGGAQRRCER</sequence>
<evidence type="ECO:0000313" key="2">
    <source>
        <dbReference type="EMBL" id="CAK0788806.1"/>
    </source>
</evidence>
<keyword evidence="3" id="KW-1185">Reference proteome</keyword>
<reference evidence="2" key="1">
    <citation type="submission" date="2023-10" db="EMBL/GenBank/DDBJ databases">
        <authorList>
            <person name="Chen Y."/>
            <person name="Shah S."/>
            <person name="Dougan E. K."/>
            <person name="Thang M."/>
            <person name="Chan C."/>
        </authorList>
    </citation>
    <scope>NUCLEOTIDE SEQUENCE [LARGE SCALE GENOMIC DNA]</scope>
</reference>
<dbReference type="EMBL" id="CAUYUJ010000115">
    <property type="protein sequence ID" value="CAK0788806.1"/>
    <property type="molecule type" value="Genomic_DNA"/>
</dbReference>
<evidence type="ECO:0000313" key="3">
    <source>
        <dbReference type="Proteomes" id="UP001189429"/>
    </source>
</evidence>
<organism evidence="2 3">
    <name type="scientific">Prorocentrum cordatum</name>
    <dbReference type="NCBI Taxonomy" id="2364126"/>
    <lineage>
        <taxon>Eukaryota</taxon>
        <taxon>Sar</taxon>
        <taxon>Alveolata</taxon>
        <taxon>Dinophyceae</taxon>
        <taxon>Prorocentrales</taxon>
        <taxon>Prorocentraceae</taxon>
        <taxon>Prorocentrum</taxon>
    </lineage>
</organism>